<organism evidence="1 2">
    <name type="scientific">Acanthaster planci</name>
    <name type="common">Crown-of-thorns starfish</name>
    <dbReference type="NCBI Taxonomy" id="133434"/>
    <lineage>
        <taxon>Eukaryota</taxon>
        <taxon>Metazoa</taxon>
        <taxon>Echinodermata</taxon>
        <taxon>Eleutherozoa</taxon>
        <taxon>Asterozoa</taxon>
        <taxon>Asteroidea</taxon>
        <taxon>Valvatacea</taxon>
        <taxon>Valvatida</taxon>
        <taxon>Acanthasteridae</taxon>
        <taxon>Acanthaster</taxon>
    </lineage>
</organism>
<gene>
    <name evidence="2" type="primary">LOC110985367</name>
</gene>
<sequence>MATSSLLPRISHPILYGTLCQPRNLRCMAWRTLPGDVFLESSCFPQGNSLFQLSCQRSLARIGWHFFLSCDAADFLFCHNVKQSQGLLLQSSAPGEKLPWSSMPLSTSWWSNRAAQMFLEDAISSTTCPQCLWRPGGKGTDDIGVAAQRSWMSETSHQHRMKSRSHCEWCQYHKDR</sequence>
<dbReference type="KEGG" id="aplc:110985367"/>
<dbReference type="AlphaFoldDB" id="A0A8B7Z8P7"/>
<proteinExistence type="predicted"/>
<reference evidence="2" key="1">
    <citation type="submission" date="2025-08" db="UniProtKB">
        <authorList>
            <consortium name="RefSeq"/>
        </authorList>
    </citation>
    <scope>IDENTIFICATION</scope>
</reference>
<dbReference type="Proteomes" id="UP000694845">
    <property type="component" value="Unplaced"/>
</dbReference>
<protein>
    <submittedName>
        <fullName evidence="2">Uncharacterized protein LOC110985367</fullName>
    </submittedName>
</protein>
<accession>A0A8B7Z8P7</accession>
<dbReference type="RefSeq" id="XP_022102034.1">
    <property type="nucleotide sequence ID" value="XM_022246342.1"/>
</dbReference>
<evidence type="ECO:0000313" key="2">
    <source>
        <dbReference type="RefSeq" id="XP_022102034.1"/>
    </source>
</evidence>
<evidence type="ECO:0000313" key="1">
    <source>
        <dbReference type="Proteomes" id="UP000694845"/>
    </source>
</evidence>
<keyword evidence="1" id="KW-1185">Reference proteome</keyword>
<dbReference type="GeneID" id="110985367"/>
<name>A0A8B7Z8P7_ACAPL</name>